<protein>
    <recommendedName>
        <fullName evidence="3">PDEase domain-containing protein</fullName>
    </recommendedName>
</protein>
<dbReference type="PANTHER" id="PTHR11347">
    <property type="entry name" value="CYCLIC NUCLEOTIDE PHOSPHODIESTERASE"/>
    <property type="match status" value="1"/>
</dbReference>
<comment type="caution">
    <text evidence="4">The sequence shown here is derived from an EMBL/GenBank/DDBJ whole genome shotgun (WGS) entry which is preliminary data.</text>
</comment>
<keyword evidence="5" id="KW-1185">Reference proteome</keyword>
<dbReference type="InterPro" id="IPR023174">
    <property type="entry name" value="PDEase_CS"/>
</dbReference>
<sequence length="154" mass="17212">GPLLQTVCVCMRRVVYGFDMMQYIFREGTTVGMMQGTILGAPLREEHSLLLLGSTRGSEQLSTMPEANYLFSVSWGYIKDLEDINKWGLNIFKVAEHSHNRPLTCVMYKIFQAVFTDLEILAAIFAAAIHDVDHPGVSNQFLINTSKSPGTQIP</sequence>
<evidence type="ECO:0000259" key="3">
    <source>
        <dbReference type="PROSITE" id="PS51845"/>
    </source>
</evidence>
<feature type="non-terminal residue" evidence="4">
    <location>
        <position position="1"/>
    </location>
</feature>
<evidence type="ECO:0000256" key="2">
    <source>
        <dbReference type="ARBA" id="ARBA00022801"/>
    </source>
</evidence>
<dbReference type="InterPro" id="IPR036971">
    <property type="entry name" value="PDEase_catalytic_dom_sf"/>
</dbReference>
<name>A0ABV0RK68_9TELE</name>
<organism evidence="4 5">
    <name type="scientific">Xenoophorus captivus</name>
    <dbReference type="NCBI Taxonomy" id="1517983"/>
    <lineage>
        <taxon>Eukaryota</taxon>
        <taxon>Metazoa</taxon>
        <taxon>Chordata</taxon>
        <taxon>Craniata</taxon>
        <taxon>Vertebrata</taxon>
        <taxon>Euteleostomi</taxon>
        <taxon>Actinopterygii</taxon>
        <taxon>Neopterygii</taxon>
        <taxon>Teleostei</taxon>
        <taxon>Neoteleostei</taxon>
        <taxon>Acanthomorphata</taxon>
        <taxon>Ovalentaria</taxon>
        <taxon>Atherinomorphae</taxon>
        <taxon>Cyprinodontiformes</taxon>
        <taxon>Goodeidae</taxon>
        <taxon>Xenoophorus</taxon>
    </lineage>
</organism>
<feature type="domain" description="PDEase" evidence="3">
    <location>
        <begin position="1"/>
        <end position="154"/>
    </location>
</feature>
<dbReference type="Pfam" id="PF00233">
    <property type="entry name" value="PDEase_I"/>
    <property type="match status" value="1"/>
</dbReference>
<evidence type="ECO:0000313" key="5">
    <source>
        <dbReference type="Proteomes" id="UP001434883"/>
    </source>
</evidence>
<dbReference type="SUPFAM" id="SSF109604">
    <property type="entry name" value="HD-domain/PDEase-like"/>
    <property type="match status" value="1"/>
</dbReference>
<dbReference type="InterPro" id="IPR002073">
    <property type="entry name" value="PDEase_catalytic_dom"/>
</dbReference>
<keyword evidence="1" id="KW-0479">Metal-binding</keyword>
<reference evidence="4 5" key="1">
    <citation type="submission" date="2021-06" db="EMBL/GenBank/DDBJ databases">
        <authorList>
            <person name="Palmer J.M."/>
        </authorList>
    </citation>
    <scope>NUCLEOTIDE SEQUENCE [LARGE SCALE GENOMIC DNA]</scope>
    <source>
        <strain evidence="4 5">XC_2019</strain>
        <tissue evidence="4">Muscle</tissue>
    </source>
</reference>
<dbReference type="Gene3D" id="1.10.1300.10">
    <property type="entry name" value="3'5'-cyclic nucleotide phosphodiesterase, catalytic domain"/>
    <property type="match status" value="1"/>
</dbReference>
<dbReference type="EMBL" id="JAHRIN010050541">
    <property type="protein sequence ID" value="MEQ2208490.1"/>
    <property type="molecule type" value="Genomic_DNA"/>
</dbReference>
<proteinExistence type="predicted"/>
<accession>A0ABV0RK68</accession>
<dbReference type="Proteomes" id="UP001434883">
    <property type="component" value="Unassembled WGS sequence"/>
</dbReference>
<evidence type="ECO:0000256" key="1">
    <source>
        <dbReference type="ARBA" id="ARBA00022723"/>
    </source>
</evidence>
<evidence type="ECO:0000313" key="4">
    <source>
        <dbReference type="EMBL" id="MEQ2208490.1"/>
    </source>
</evidence>
<gene>
    <name evidence="4" type="ORF">XENOCAPTIV_002805</name>
</gene>
<keyword evidence="2" id="KW-0378">Hydrolase</keyword>
<dbReference type="PRINTS" id="PR00387">
    <property type="entry name" value="PDIESTERASE1"/>
</dbReference>
<dbReference type="PROSITE" id="PS00126">
    <property type="entry name" value="PDEASE_I_1"/>
    <property type="match status" value="1"/>
</dbReference>
<dbReference type="PROSITE" id="PS51845">
    <property type="entry name" value="PDEASE_I_2"/>
    <property type="match status" value="1"/>
</dbReference>
<dbReference type="InterPro" id="IPR023088">
    <property type="entry name" value="PDEase"/>
</dbReference>